<evidence type="ECO:0000256" key="2">
    <source>
        <dbReference type="SAM" id="SignalP"/>
    </source>
</evidence>
<dbReference type="Pfam" id="PF21959">
    <property type="entry name" value="DUF6923"/>
    <property type="match status" value="1"/>
</dbReference>
<dbReference type="RefSeq" id="WP_377766498.1">
    <property type="nucleotide sequence ID" value="NZ_JBHULB010000008.1"/>
</dbReference>
<dbReference type="Pfam" id="PF18962">
    <property type="entry name" value="Por_Secre_tail"/>
    <property type="match status" value="1"/>
</dbReference>
<sequence>MKKYYLLSKPLKKICTLQIFLFAIALSAQSESFECDFNAYLFQYNDIYAIDLASGSSFLVKENIVPGKINGAAYNSADGYLWGYTDSAPKSIIRIGKDFNTETYTIPEIPVTGMNYVGDISLYGQYYFRAGSSTYYHVDLNPESPTYLQYMGSTVLSRNIKIHDWAFNAADNMLYAVEKATNRLYRIEVETGEVEDLGEVPILAGNNYTYGAVYFDLDGNFYVSANQTGSVYVIREVQNITAGNINSNIFAFGPASASNDGARCPTAPVPQEDCKNGIDDDGDGLVDCDDPSCSGVASCPVTFTASTGNNGGLESNDRLANLISNRNYKRVKNNYEFDKTAALKVFKTEAYMKSGKHSPNNIPLNTLIPLDVIGESNTIESAPSDLLELTNASDIYAVDYLRDNETVSAMMVIKTNEKVYEHSKFICDRFLGAQLLSVSTIQLREKDFIKSIIKQPDGSLEFAISFSARLNEESKFIIESHWNIDSYEKEEAYYNFQIWSNSIDDLLSLAEEVLNLLESNTKIKDYKTSMPPPVFVKSAKYEKGQVLMNIVNNNKSENLTLEGGIKRTETSSTEIVGLTSTIDGYLDTVSLETGNMFDFGFRISNGNGDTPDDLFVADAPWGLDDSAENTNVMHYEVKVNQDTYWGDGYPIERNINLSASTSSYVGVYRALSPRFAAVDLSSYSTMSFTASGTGNLEVKLLKSNGDTYSSVVSLSDTERTFYLKNETFTTTAGGLTDFSDLKVLTFNLKSSSGAIEQKTLNLKNVEFSNAEQPRIFLDDDTTKSILSPNPVTEATFLYFFEDQSGSFELELFDLSGKRILSHSQKGTTERGQNRILINRDNLGSGLYLYRLESSNEKIWSGRLLVK</sequence>
<comment type="caution">
    <text evidence="5">The sequence shown here is derived from an EMBL/GenBank/DDBJ whole genome shotgun (WGS) entry which is preliminary data.</text>
</comment>
<evidence type="ECO:0000313" key="6">
    <source>
        <dbReference type="Proteomes" id="UP001597526"/>
    </source>
</evidence>
<dbReference type="InterPro" id="IPR054215">
    <property type="entry name" value="DUF6923"/>
</dbReference>
<dbReference type="Gene3D" id="2.120.10.30">
    <property type="entry name" value="TolB, C-terminal domain"/>
    <property type="match status" value="1"/>
</dbReference>
<organism evidence="5 6">
    <name type="scientific">Croceitalea marina</name>
    <dbReference type="NCBI Taxonomy" id="1775166"/>
    <lineage>
        <taxon>Bacteria</taxon>
        <taxon>Pseudomonadati</taxon>
        <taxon>Bacteroidota</taxon>
        <taxon>Flavobacteriia</taxon>
        <taxon>Flavobacteriales</taxon>
        <taxon>Flavobacteriaceae</taxon>
        <taxon>Croceitalea</taxon>
    </lineage>
</organism>
<name>A0ABW5MZ47_9FLAO</name>
<gene>
    <name evidence="5" type="ORF">ACFSQJ_08380</name>
</gene>
<accession>A0ABW5MZ47</accession>
<feature type="domain" description="Secretion system C-terminal sorting" evidence="3">
    <location>
        <begin position="788"/>
        <end position="859"/>
    </location>
</feature>
<feature type="domain" description="DUF6923" evidence="4">
    <location>
        <begin position="66"/>
        <end position="266"/>
    </location>
</feature>
<feature type="chain" id="PRO_5045694411" evidence="2">
    <location>
        <begin position="31"/>
        <end position="866"/>
    </location>
</feature>
<evidence type="ECO:0000313" key="5">
    <source>
        <dbReference type="EMBL" id="MFD2586944.1"/>
    </source>
</evidence>
<reference evidence="6" key="1">
    <citation type="journal article" date="2019" name="Int. J. Syst. Evol. Microbiol.">
        <title>The Global Catalogue of Microorganisms (GCM) 10K type strain sequencing project: providing services to taxonomists for standard genome sequencing and annotation.</title>
        <authorList>
            <consortium name="The Broad Institute Genomics Platform"/>
            <consortium name="The Broad Institute Genome Sequencing Center for Infectious Disease"/>
            <person name="Wu L."/>
            <person name="Ma J."/>
        </authorList>
    </citation>
    <scope>NUCLEOTIDE SEQUENCE [LARGE SCALE GENOMIC DNA]</scope>
    <source>
        <strain evidence="6">KCTC 52368</strain>
    </source>
</reference>
<dbReference type="SUPFAM" id="SSF63825">
    <property type="entry name" value="YWTD domain"/>
    <property type="match status" value="1"/>
</dbReference>
<keyword evidence="6" id="KW-1185">Reference proteome</keyword>
<dbReference type="InterPro" id="IPR011042">
    <property type="entry name" value="6-blade_b-propeller_TolB-like"/>
</dbReference>
<protein>
    <submittedName>
        <fullName evidence="5">DUF6923 family protein</fullName>
    </submittedName>
</protein>
<dbReference type="NCBIfam" id="TIGR04183">
    <property type="entry name" value="Por_Secre_tail"/>
    <property type="match status" value="1"/>
</dbReference>
<evidence type="ECO:0000259" key="4">
    <source>
        <dbReference type="Pfam" id="PF21959"/>
    </source>
</evidence>
<evidence type="ECO:0000256" key="1">
    <source>
        <dbReference type="ARBA" id="ARBA00022729"/>
    </source>
</evidence>
<evidence type="ECO:0000259" key="3">
    <source>
        <dbReference type="Pfam" id="PF18962"/>
    </source>
</evidence>
<dbReference type="Proteomes" id="UP001597526">
    <property type="component" value="Unassembled WGS sequence"/>
</dbReference>
<keyword evidence="1 2" id="KW-0732">Signal</keyword>
<feature type="signal peptide" evidence="2">
    <location>
        <begin position="1"/>
        <end position="30"/>
    </location>
</feature>
<dbReference type="InterPro" id="IPR026444">
    <property type="entry name" value="Secre_tail"/>
</dbReference>
<dbReference type="EMBL" id="JBHULB010000008">
    <property type="protein sequence ID" value="MFD2586944.1"/>
    <property type="molecule type" value="Genomic_DNA"/>
</dbReference>
<proteinExistence type="predicted"/>